<reference evidence="3" key="1">
    <citation type="submission" date="2021-05" db="EMBL/GenBank/DDBJ databases">
        <title>Comparative genomics of three Colletotrichum scovillei strains and genetic complementation revealed genes involved fungal growth and virulence on chili pepper.</title>
        <authorList>
            <person name="Hsieh D.-K."/>
            <person name="Chuang S.-C."/>
            <person name="Chen C.-Y."/>
            <person name="Chao Y.-T."/>
            <person name="Lu M.-Y.J."/>
            <person name="Lee M.-H."/>
            <person name="Shih M.-C."/>
        </authorList>
    </citation>
    <scope>NUCLEOTIDE SEQUENCE</scope>
    <source>
        <strain evidence="3">Coll-153</strain>
    </source>
</reference>
<organism evidence="3 4">
    <name type="scientific">Colletotrichum scovillei</name>
    <dbReference type="NCBI Taxonomy" id="1209932"/>
    <lineage>
        <taxon>Eukaryota</taxon>
        <taxon>Fungi</taxon>
        <taxon>Dikarya</taxon>
        <taxon>Ascomycota</taxon>
        <taxon>Pezizomycotina</taxon>
        <taxon>Sordariomycetes</taxon>
        <taxon>Hypocreomycetidae</taxon>
        <taxon>Glomerellales</taxon>
        <taxon>Glomerellaceae</taxon>
        <taxon>Colletotrichum</taxon>
        <taxon>Colletotrichum acutatum species complex</taxon>
    </lineage>
</organism>
<protein>
    <submittedName>
        <fullName evidence="3">Uncharacterized protein</fullName>
    </submittedName>
</protein>
<dbReference type="AlphaFoldDB" id="A0A9P7R9X9"/>
<dbReference type="Proteomes" id="UP000699042">
    <property type="component" value="Unassembled WGS sequence"/>
</dbReference>
<feature type="signal peptide" evidence="2">
    <location>
        <begin position="1"/>
        <end position="19"/>
    </location>
</feature>
<feature type="chain" id="PRO_5040395462" evidence="2">
    <location>
        <begin position="20"/>
        <end position="45"/>
    </location>
</feature>
<comment type="caution">
    <text evidence="3">The sequence shown here is derived from an EMBL/GenBank/DDBJ whole genome shotgun (WGS) entry which is preliminary data.</text>
</comment>
<proteinExistence type="predicted"/>
<evidence type="ECO:0000256" key="2">
    <source>
        <dbReference type="SAM" id="SignalP"/>
    </source>
</evidence>
<accession>A0A9P7R9X9</accession>
<name>A0A9P7R9X9_9PEZI</name>
<evidence type="ECO:0000313" key="4">
    <source>
        <dbReference type="Proteomes" id="UP000699042"/>
    </source>
</evidence>
<evidence type="ECO:0000256" key="1">
    <source>
        <dbReference type="SAM" id="MobiDB-lite"/>
    </source>
</evidence>
<sequence>MSLSPWPSTLFLMASIAAAQEHTYRRPGGLVSEETEAASRRSASH</sequence>
<dbReference type="EMBL" id="JAESDN010000004">
    <property type="protein sequence ID" value="KAG7051982.1"/>
    <property type="molecule type" value="Genomic_DNA"/>
</dbReference>
<keyword evidence="2" id="KW-0732">Signal</keyword>
<evidence type="ECO:0000313" key="3">
    <source>
        <dbReference type="EMBL" id="KAG7051982.1"/>
    </source>
</evidence>
<feature type="region of interest" description="Disordered" evidence="1">
    <location>
        <begin position="24"/>
        <end position="45"/>
    </location>
</feature>
<gene>
    <name evidence="3" type="ORF">JMJ77_002593</name>
</gene>
<keyword evidence="4" id="KW-1185">Reference proteome</keyword>